<evidence type="ECO:0000256" key="1">
    <source>
        <dbReference type="SAM" id="MobiDB-lite"/>
    </source>
</evidence>
<dbReference type="EMBL" id="BKCJ010261996">
    <property type="protein sequence ID" value="GEZ29364.1"/>
    <property type="molecule type" value="Genomic_DNA"/>
</dbReference>
<evidence type="ECO:0000313" key="2">
    <source>
        <dbReference type="EMBL" id="GEZ29364.1"/>
    </source>
</evidence>
<proteinExistence type="predicted"/>
<sequence>MYEPLEENTDVVSEDESKAFEQGMSTDTDDDKPVVPNPQHEKEELSPDEDLDEWLNAEMEKHMFSQQGIGIGGLLDPLSCSKKVLSGHNHIGYTVTDIITT</sequence>
<accession>A0A699I775</accession>
<reference evidence="2" key="1">
    <citation type="journal article" date="2019" name="Sci. Rep.">
        <title>Draft genome of Tanacetum cinerariifolium, the natural source of mosquito coil.</title>
        <authorList>
            <person name="Yamashiro T."/>
            <person name="Shiraishi A."/>
            <person name="Satake H."/>
            <person name="Nakayama K."/>
        </authorList>
    </citation>
    <scope>NUCLEOTIDE SEQUENCE</scope>
</reference>
<dbReference type="AlphaFoldDB" id="A0A699I775"/>
<feature type="compositionally biased region" description="Acidic residues" evidence="1">
    <location>
        <begin position="1"/>
        <end position="14"/>
    </location>
</feature>
<name>A0A699I775_TANCI</name>
<gene>
    <name evidence="2" type="ORF">Tci_501337</name>
</gene>
<comment type="caution">
    <text evidence="2">The sequence shown here is derived from an EMBL/GenBank/DDBJ whole genome shotgun (WGS) entry which is preliminary data.</text>
</comment>
<feature type="region of interest" description="Disordered" evidence="1">
    <location>
        <begin position="1"/>
        <end position="49"/>
    </location>
</feature>
<organism evidence="2">
    <name type="scientific">Tanacetum cinerariifolium</name>
    <name type="common">Dalmatian daisy</name>
    <name type="synonym">Chrysanthemum cinerariifolium</name>
    <dbReference type="NCBI Taxonomy" id="118510"/>
    <lineage>
        <taxon>Eukaryota</taxon>
        <taxon>Viridiplantae</taxon>
        <taxon>Streptophyta</taxon>
        <taxon>Embryophyta</taxon>
        <taxon>Tracheophyta</taxon>
        <taxon>Spermatophyta</taxon>
        <taxon>Magnoliopsida</taxon>
        <taxon>eudicotyledons</taxon>
        <taxon>Gunneridae</taxon>
        <taxon>Pentapetalae</taxon>
        <taxon>asterids</taxon>
        <taxon>campanulids</taxon>
        <taxon>Asterales</taxon>
        <taxon>Asteraceae</taxon>
        <taxon>Asteroideae</taxon>
        <taxon>Anthemideae</taxon>
        <taxon>Anthemidinae</taxon>
        <taxon>Tanacetum</taxon>
    </lineage>
</organism>
<protein>
    <submittedName>
        <fullName evidence="2">Uncharacterized protein</fullName>
    </submittedName>
</protein>